<dbReference type="OMA" id="NCVICME"/>
<dbReference type="Pfam" id="PF13920">
    <property type="entry name" value="zf-C3HC4_3"/>
    <property type="match status" value="1"/>
</dbReference>
<evidence type="ECO:0000313" key="9">
    <source>
        <dbReference type="WormBase" id="SRAE_2000067900"/>
    </source>
</evidence>
<dbReference type="SUPFAM" id="SSF57850">
    <property type="entry name" value="RING/U-box"/>
    <property type="match status" value="1"/>
</dbReference>
<dbReference type="EMBL" id="LN609529">
    <property type="protein sequence ID" value="CEF66006.1"/>
    <property type="molecule type" value="Genomic_DNA"/>
</dbReference>
<keyword evidence="1" id="KW-0479">Metal-binding</keyword>
<dbReference type="Gene3D" id="3.30.40.10">
    <property type="entry name" value="Zinc/RING finger domain, C3HC4 (zinc finger)"/>
    <property type="match status" value="1"/>
</dbReference>
<evidence type="ECO:0000256" key="2">
    <source>
        <dbReference type="ARBA" id="ARBA00022771"/>
    </source>
</evidence>
<feature type="domain" description="RING-type" evidence="5">
    <location>
        <begin position="141"/>
        <end position="179"/>
    </location>
</feature>
<evidence type="ECO:0000313" key="6">
    <source>
        <dbReference type="EMBL" id="CEF66006.1"/>
    </source>
</evidence>
<dbReference type="GO" id="GO:0008270">
    <property type="term" value="F:zinc ion binding"/>
    <property type="evidence" value="ECO:0007669"/>
    <property type="project" value="UniProtKB-KW"/>
</dbReference>
<dbReference type="SMART" id="SM00184">
    <property type="entry name" value="RING"/>
    <property type="match status" value="1"/>
</dbReference>
<evidence type="ECO:0000256" key="1">
    <source>
        <dbReference type="ARBA" id="ARBA00022723"/>
    </source>
</evidence>
<dbReference type="AlphaFoldDB" id="A0A090L883"/>
<dbReference type="RefSeq" id="XP_024505206.1">
    <property type="nucleotide sequence ID" value="XM_024651538.1"/>
</dbReference>
<reference evidence="8" key="2">
    <citation type="submission" date="2020-12" db="UniProtKB">
        <authorList>
            <consortium name="WormBaseParasite"/>
        </authorList>
    </citation>
    <scope>IDENTIFICATION</scope>
</reference>
<dbReference type="InterPro" id="IPR013083">
    <property type="entry name" value="Znf_RING/FYVE/PHD"/>
</dbReference>
<dbReference type="WBParaSite" id="SRAE_2000067900.1">
    <property type="protein sequence ID" value="SRAE_2000067900.1"/>
    <property type="gene ID" value="WBGene00260876"/>
</dbReference>
<evidence type="ECO:0000256" key="3">
    <source>
        <dbReference type="ARBA" id="ARBA00022833"/>
    </source>
</evidence>
<protein>
    <submittedName>
        <fullName evidence="6 8">RING finger protein 141</fullName>
    </submittedName>
</protein>
<reference evidence="6 7" key="1">
    <citation type="submission" date="2014-09" db="EMBL/GenBank/DDBJ databases">
        <authorList>
            <person name="Martin A.A."/>
        </authorList>
    </citation>
    <scope>NUCLEOTIDE SEQUENCE</scope>
    <source>
        <strain evidence="7">ED321</strain>
        <strain evidence="6">ED321 Heterogonic</strain>
    </source>
</reference>
<dbReference type="eggNOG" id="KOG1039">
    <property type="taxonomic scope" value="Eukaryota"/>
</dbReference>
<dbReference type="CTD" id="36378370"/>
<keyword evidence="3" id="KW-0862">Zinc</keyword>
<sequence>MGNENSHLDEGYDTDKFIKPRNVTWDQLKGMVEELNDKCQFIVDSNKNYLLFYIQKGHRNCILWKFTTKILVLKINLLTLKPNSHRIISFRQFVRIYNSIMFTVDVSGKSMTQDACISAYMKDCMWRSEIGGGTTNEDGECLICFDRFPDVILPCSHAFCEICVEKIKETDKNYCPLCREELKKDGNEDLWSIPDLPEDSEIENYMLSIVDSHDKID</sequence>
<evidence type="ECO:0000313" key="8">
    <source>
        <dbReference type="WBParaSite" id="SRAE_2000067900.1"/>
    </source>
</evidence>
<proteinExistence type="predicted"/>
<name>A0A090L883_STRRB</name>
<dbReference type="PROSITE" id="PS50089">
    <property type="entry name" value="ZF_RING_2"/>
    <property type="match status" value="1"/>
</dbReference>
<keyword evidence="7" id="KW-1185">Reference proteome</keyword>
<accession>A0A090L883</accession>
<dbReference type="WormBase" id="SRAE_2000067900">
    <property type="protein sequence ID" value="SRP03540"/>
    <property type="gene ID" value="WBGene00260876"/>
</dbReference>
<evidence type="ECO:0000259" key="5">
    <source>
        <dbReference type="PROSITE" id="PS50089"/>
    </source>
</evidence>
<evidence type="ECO:0000256" key="4">
    <source>
        <dbReference type="PROSITE-ProRule" id="PRU00175"/>
    </source>
</evidence>
<dbReference type="GeneID" id="36378370"/>
<dbReference type="OrthoDB" id="1630758at2759"/>
<dbReference type="STRING" id="34506.A0A090L883"/>
<dbReference type="PROSITE" id="PS00518">
    <property type="entry name" value="ZF_RING_1"/>
    <property type="match status" value="1"/>
</dbReference>
<evidence type="ECO:0000313" key="7">
    <source>
        <dbReference type="Proteomes" id="UP000035682"/>
    </source>
</evidence>
<dbReference type="InterPro" id="IPR017907">
    <property type="entry name" value="Znf_RING_CS"/>
</dbReference>
<organism evidence="6">
    <name type="scientific">Strongyloides ratti</name>
    <name type="common">Parasitic roundworm</name>
    <dbReference type="NCBI Taxonomy" id="34506"/>
    <lineage>
        <taxon>Eukaryota</taxon>
        <taxon>Metazoa</taxon>
        <taxon>Ecdysozoa</taxon>
        <taxon>Nematoda</taxon>
        <taxon>Chromadorea</taxon>
        <taxon>Rhabditida</taxon>
        <taxon>Tylenchina</taxon>
        <taxon>Panagrolaimomorpha</taxon>
        <taxon>Strongyloidoidea</taxon>
        <taxon>Strongyloididae</taxon>
        <taxon>Strongyloides</taxon>
    </lineage>
</organism>
<dbReference type="Proteomes" id="UP000035682">
    <property type="component" value="Unplaced"/>
</dbReference>
<gene>
    <name evidence="6 8 9" type="ORF">SRAE_2000067900</name>
</gene>
<keyword evidence="2 4" id="KW-0863">Zinc-finger</keyword>
<dbReference type="InterPro" id="IPR001841">
    <property type="entry name" value="Znf_RING"/>
</dbReference>